<dbReference type="InterPro" id="IPR006667">
    <property type="entry name" value="SLC41_membr_dom"/>
</dbReference>
<keyword evidence="9" id="KW-1003">Cell membrane</keyword>
<dbReference type="Pfam" id="PF00571">
    <property type="entry name" value="CBS"/>
    <property type="match status" value="1"/>
</dbReference>
<dbReference type="InterPro" id="IPR038076">
    <property type="entry name" value="MgtE_N_sf"/>
</dbReference>
<feature type="domain" description="CBS" evidence="10">
    <location>
        <begin position="205"/>
        <end position="263"/>
    </location>
</feature>
<organism evidence="11 12">
    <name type="scientific">Pelovirga terrestris</name>
    <dbReference type="NCBI Taxonomy" id="2771352"/>
    <lineage>
        <taxon>Bacteria</taxon>
        <taxon>Pseudomonadati</taxon>
        <taxon>Thermodesulfobacteriota</taxon>
        <taxon>Desulfuromonadia</taxon>
        <taxon>Geobacterales</taxon>
        <taxon>Geobacteraceae</taxon>
        <taxon>Pelovirga</taxon>
    </lineage>
</organism>
<dbReference type="InterPro" id="IPR046342">
    <property type="entry name" value="CBS_dom_sf"/>
</dbReference>
<keyword evidence="4 9" id="KW-0812">Transmembrane</keyword>
<keyword evidence="9" id="KW-0479">Metal-binding</keyword>
<feature type="transmembrane region" description="Helical" evidence="9">
    <location>
        <begin position="389"/>
        <end position="415"/>
    </location>
</feature>
<protein>
    <recommendedName>
        <fullName evidence="9">Magnesium transporter MgtE</fullName>
    </recommendedName>
</protein>
<evidence type="ECO:0000256" key="6">
    <source>
        <dbReference type="ARBA" id="ARBA00022989"/>
    </source>
</evidence>
<evidence type="ECO:0000256" key="1">
    <source>
        <dbReference type="ARBA" id="ARBA00004141"/>
    </source>
</evidence>
<reference evidence="11" key="1">
    <citation type="submission" date="2020-09" db="EMBL/GenBank/DDBJ databases">
        <title>Pelobacter alkaliphilus sp. nov., a novel anaerobic arsenate-reducing bacterium from terrestrial mud volcano.</title>
        <authorList>
            <person name="Khomyakova M.A."/>
            <person name="Merkel A.Y."/>
            <person name="Slobodkin A.I."/>
        </authorList>
    </citation>
    <scope>NUCLEOTIDE SEQUENCE</scope>
    <source>
        <strain evidence="11">M08fum</strain>
    </source>
</reference>
<dbReference type="SUPFAM" id="SSF54631">
    <property type="entry name" value="CBS-domain pair"/>
    <property type="match status" value="1"/>
</dbReference>
<evidence type="ECO:0000256" key="3">
    <source>
        <dbReference type="ARBA" id="ARBA00022448"/>
    </source>
</evidence>
<dbReference type="PANTHER" id="PTHR41394:SF5">
    <property type="entry name" value="SLC41A_MGTE INTEGRAL MEMBRANE DOMAIN-CONTAINING PROTEIN"/>
    <property type="match status" value="1"/>
</dbReference>
<dbReference type="AlphaFoldDB" id="A0A8J6UL75"/>
<dbReference type="Gene3D" id="1.10.357.20">
    <property type="entry name" value="SLC41 divalent cation transporters, integral membrane domain"/>
    <property type="match status" value="1"/>
</dbReference>
<dbReference type="PROSITE" id="PS51371">
    <property type="entry name" value="CBS"/>
    <property type="match status" value="1"/>
</dbReference>
<evidence type="ECO:0000256" key="5">
    <source>
        <dbReference type="ARBA" id="ARBA00022842"/>
    </source>
</evidence>
<dbReference type="Pfam" id="PF01769">
    <property type="entry name" value="MgtE"/>
    <property type="match status" value="1"/>
</dbReference>
<keyword evidence="6 9" id="KW-1133">Transmembrane helix</keyword>
<dbReference type="GO" id="GO:0005886">
    <property type="term" value="C:plasma membrane"/>
    <property type="evidence" value="ECO:0007669"/>
    <property type="project" value="UniProtKB-SubCell"/>
</dbReference>
<comment type="subunit">
    <text evidence="9">Homodimer.</text>
</comment>
<dbReference type="CDD" id="cd04606">
    <property type="entry name" value="CBS_pair_Mg_transporter"/>
    <property type="match status" value="1"/>
</dbReference>
<dbReference type="InterPro" id="IPR000644">
    <property type="entry name" value="CBS_dom"/>
</dbReference>
<evidence type="ECO:0000313" key="11">
    <source>
        <dbReference type="EMBL" id="MBD1400742.1"/>
    </source>
</evidence>
<evidence type="ECO:0000256" key="9">
    <source>
        <dbReference type="RuleBase" id="RU362011"/>
    </source>
</evidence>
<comment type="subcellular location">
    <subcellularLocation>
        <location evidence="9">Cell membrane</location>
        <topology evidence="9">Multi-pass membrane protein</topology>
    </subcellularLocation>
    <subcellularLocation>
        <location evidence="1">Membrane</location>
        <topology evidence="1">Multi-pass membrane protein</topology>
    </subcellularLocation>
</comment>
<dbReference type="Pfam" id="PF03448">
    <property type="entry name" value="MgtE_N"/>
    <property type="match status" value="1"/>
</dbReference>
<comment type="function">
    <text evidence="9">Acts as a magnesium transporter.</text>
</comment>
<feature type="transmembrane region" description="Helical" evidence="9">
    <location>
        <begin position="288"/>
        <end position="306"/>
    </location>
</feature>
<dbReference type="Gene3D" id="1.25.60.10">
    <property type="entry name" value="MgtE N-terminal domain-like"/>
    <property type="match status" value="1"/>
</dbReference>
<dbReference type="InterPro" id="IPR006669">
    <property type="entry name" value="MgtE_transporter"/>
</dbReference>
<evidence type="ECO:0000259" key="10">
    <source>
        <dbReference type="PROSITE" id="PS51371"/>
    </source>
</evidence>
<keyword evidence="12" id="KW-1185">Reference proteome</keyword>
<dbReference type="GO" id="GO:0015095">
    <property type="term" value="F:magnesium ion transmembrane transporter activity"/>
    <property type="evidence" value="ECO:0007669"/>
    <property type="project" value="UniProtKB-UniRule"/>
</dbReference>
<feature type="transmembrane region" description="Helical" evidence="9">
    <location>
        <begin position="312"/>
        <end position="330"/>
    </location>
</feature>
<sequence>MDIQQTEKPWEYLEELIEAKDAARIRSFLDNTNPADTALAISRIDDDLVNNLMILLNPEDAAELIEDLSDTQAAEIMEDLEPSQAAAIFEELDSDHVVDILGEMDKDDANAIISQMNPEDAEEARQFLTYDEDTAGGLMISEFLDYRSNQTVQDVLEDLQNNREEYAEYDVQYIYITDSAGHLEGVLRMRDLLFPQRSTPLSKLMIRNPYKTIVTAPLDELRNFFEEHNLFGAPVVDQDNRLVGIVLPEAVEDAKQKKSVNQFLGLSGIIGGEEFRSMPVAVRAGRRFSWLSLNIFLNIIAASIIALYQDTIAAVIALAVFLPIVSDMSGNSGQQAAAVSMRELTLGLLRPHEFGRVIIKEASVGILNGIGLGLLLGGLVYLWQGNLILGLVIGLALALNTLLSVLVGGLTPLLLKMLKLDPALVTGALITTITDMGGFFLVLSFATIVLDKL</sequence>
<dbReference type="InterPro" id="IPR036739">
    <property type="entry name" value="SLC41_membr_dom_sf"/>
</dbReference>
<keyword evidence="3 9" id="KW-0813">Transport</keyword>
<dbReference type="Proteomes" id="UP000632828">
    <property type="component" value="Unassembled WGS sequence"/>
</dbReference>
<evidence type="ECO:0000313" key="12">
    <source>
        <dbReference type="Proteomes" id="UP000632828"/>
    </source>
</evidence>
<comment type="similarity">
    <text evidence="2 9">Belongs to the SLC41A transporter family.</text>
</comment>
<dbReference type="RefSeq" id="WP_191155593.1">
    <property type="nucleotide sequence ID" value="NZ_JACWUN010000008.1"/>
</dbReference>
<dbReference type="SUPFAM" id="SSF158791">
    <property type="entry name" value="MgtE N-terminal domain-like"/>
    <property type="match status" value="1"/>
</dbReference>
<dbReference type="GO" id="GO:0046872">
    <property type="term" value="F:metal ion binding"/>
    <property type="evidence" value="ECO:0007669"/>
    <property type="project" value="UniProtKB-KW"/>
</dbReference>
<keyword evidence="5 9" id="KW-0460">Magnesium</keyword>
<dbReference type="NCBIfam" id="TIGR00400">
    <property type="entry name" value="mgtE"/>
    <property type="match status" value="1"/>
</dbReference>
<evidence type="ECO:0000256" key="8">
    <source>
        <dbReference type="PROSITE-ProRule" id="PRU00703"/>
    </source>
</evidence>
<comment type="caution">
    <text evidence="11">The sequence shown here is derived from an EMBL/GenBank/DDBJ whole genome shotgun (WGS) entry which is preliminary data.</text>
</comment>
<name>A0A8J6UL75_9BACT</name>
<proteinExistence type="inferred from homology"/>
<evidence type="ECO:0000256" key="2">
    <source>
        <dbReference type="ARBA" id="ARBA00009749"/>
    </source>
</evidence>
<dbReference type="SUPFAM" id="SSF161093">
    <property type="entry name" value="MgtE membrane domain-like"/>
    <property type="match status" value="1"/>
</dbReference>
<accession>A0A8J6UL75</accession>
<keyword evidence="8" id="KW-0129">CBS domain</keyword>
<feature type="transmembrane region" description="Helical" evidence="9">
    <location>
        <begin position="427"/>
        <end position="450"/>
    </location>
</feature>
<dbReference type="Gene3D" id="3.10.580.10">
    <property type="entry name" value="CBS-domain"/>
    <property type="match status" value="1"/>
</dbReference>
<dbReference type="PANTHER" id="PTHR41394">
    <property type="entry name" value="MAGNESIUM TRANSPORTER MGTE"/>
    <property type="match status" value="1"/>
</dbReference>
<dbReference type="InterPro" id="IPR006668">
    <property type="entry name" value="Mg_transptr_MgtE_intracell_dom"/>
</dbReference>
<keyword evidence="7 9" id="KW-0472">Membrane</keyword>
<evidence type="ECO:0000256" key="4">
    <source>
        <dbReference type="ARBA" id="ARBA00022692"/>
    </source>
</evidence>
<gene>
    <name evidence="11" type="primary">mgtE</name>
    <name evidence="11" type="ORF">ICT70_08680</name>
</gene>
<dbReference type="SMART" id="SM00924">
    <property type="entry name" value="MgtE_N"/>
    <property type="match status" value="1"/>
</dbReference>
<feature type="transmembrane region" description="Helical" evidence="9">
    <location>
        <begin position="364"/>
        <end position="383"/>
    </location>
</feature>
<evidence type="ECO:0000256" key="7">
    <source>
        <dbReference type="ARBA" id="ARBA00023136"/>
    </source>
</evidence>
<dbReference type="EMBL" id="JACWUN010000008">
    <property type="protein sequence ID" value="MBD1400742.1"/>
    <property type="molecule type" value="Genomic_DNA"/>
</dbReference>